<evidence type="ECO:0000256" key="1">
    <source>
        <dbReference type="SAM" id="MobiDB-lite"/>
    </source>
</evidence>
<accession>A0ABQ5F7P9</accession>
<protein>
    <submittedName>
        <fullName evidence="2">Uncharacterized protein</fullName>
    </submittedName>
</protein>
<sequence>MSASIKSTAIAASHRSLDPIPTTVPADGPATTKVIGQPDSYENTSPRDMPPSKRFILKLLPTGCESAVLEPVRIRALNASEHEDDTFIEESQLEGQSTMHMFPARKAKDALTDRVSECKLPTFTSEQVWPTPNVENVKRGATVHAIQRVVPCQDQPNNNNTNKAWRHSYENVVTLVYRKEKCPKLKSRGNSIGELATAQGMGVCLALRPTRSANAKATRVRGKPDLKRGRCHSQIDYDQPTIPVEEFANRTTEDRAFRTRVYSSPIGMADLHHGNSGEALQLAMSSDNASSAVTYTSISSDSNGLSWGIPLVNVGELPEMNPYEEVAQQGQAPPLSPAYVEDQPYSDDASPTAESPGHIADSESMKEDSIDYPDEPEDDDEDPEEDPKEDHTDDLADGEDGDDEPSDDDDDDDDTNDEDEEPTEDEEEDEHLAPADTSTVLVVDPIHLDHLRLGPAYDQAPLGHRATMIRIRDDVPKEDMPPRRRFVLSAPPPGCDVAESSSAAAARPPRGQYDFVDTVKAVHGLIRSPGHDAWTIARAADRAEDAG</sequence>
<reference evidence="2" key="2">
    <citation type="submission" date="2022-01" db="EMBL/GenBank/DDBJ databases">
        <authorList>
            <person name="Yamashiro T."/>
            <person name="Shiraishi A."/>
            <person name="Satake H."/>
            <person name="Nakayama K."/>
        </authorList>
    </citation>
    <scope>NUCLEOTIDE SEQUENCE</scope>
</reference>
<dbReference type="EMBL" id="BQNB010017063">
    <property type="protein sequence ID" value="GJT58928.1"/>
    <property type="molecule type" value="Genomic_DNA"/>
</dbReference>
<keyword evidence="3" id="KW-1185">Reference proteome</keyword>
<reference evidence="2" key="1">
    <citation type="journal article" date="2022" name="Int. J. Mol. Sci.">
        <title>Draft Genome of Tanacetum Coccineum: Genomic Comparison of Closely Related Tanacetum-Family Plants.</title>
        <authorList>
            <person name="Yamashiro T."/>
            <person name="Shiraishi A."/>
            <person name="Nakayama K."/>
            <person name="Satake H."/>
        </authorList>
    </citation>
    <scope>NUCLEOTIDE SEQUENCE</scope>
</reference>
<gene>
    <name evidence="2" type="ORF">Tco_1002461</name>
</gene>
<feature type="region of interest" description="Disordered" evidence="1">
    <location>
        <begin position="14"/>
        <end position="49"/>
    </location>
</feature>
<feature type="compositionally biased region" description="Acidic residues" evidence="1">
    <location>
        <begin position="370"/>
        <end position="387"/>
    </location>
</feature>
<feature type="compositionally biased region" description="Basic and acidic residues" evidence="1">
    <location>
        <begin position="360"/>
        <end position="369"/>
    </location>
</feature>
<name>A0ABQ5F7P9_9ASTR</name>
<comment type="caution">
    <text evidence="2">The sequence shown here is derived from an EMBL/GenBank/DDBJ whole genome shotgun (WGS) entry which is preliminary data.</text>
</comment>
<feature type="region of interest" description="Disordered" evidence="1">
    <location>
        <begin position="488"/>
        <end position="509"/>
    </location>
</feature>
<proteinExistence type="predicted"/>
<feature type="compositionally biased region" description="Acidic residues" evidence="1">
    <location>
        <begin position="395"/>
        <end position="430"/>
    </location>
</feature>
<evidence type="ECO:0000313" key="3">
    <source>
        <dbReference type="Proteomes" id="UP001151760"/>
    </source>
</evidence>
<feature type="region of interest" description="Disordered" evidence="1">
    <location>
        <begin position="326"/>
        <end position="437"/>
    </location>
</feature>
<dbReference type="Proteomes" id="UP001151760">
    <property type="component" value="Unassembled WGS sequence"/>
</dbReference>
<evidence type="ECO:0000313" key="2">
    <source>
        <dbReference type="EMBL" id="GJT58928.1"/>
    </source>
</evidence>
<organism evidence="2 3">
    <name type="scientific">Tanacetum coccineum</name>
    <dbReference type="NCBI Taxonomy" id="301880"/>
    <lineage>
        <taxon>Eukaryota</taxon>
        <taxon>Viridiplantae</taxon>
        <taxon>Streptophyta</taxon>
        <taxon>Embryophyta</taxon>
        <taxon>Tracheophyta</taxon>
        <taxon>Spermatophyta</taxon>
        <taxon>Magnoliopsida</taxon>
        <taxon>eudicotyledons</taxon>
        <taxon>Gunneridae</taxon>
        <taxon>Pentapetalae</taxon>
        <taxon>asterids</taxon>
        <taxon>campanulids</taxon>
        <taxon>Asterales</taxon>
        <taxon>Asteraceae</taxon>
        <taxon>Asteroideae</taxon>
        <taxon>Anthemideae</taxon>
        <taxon>Anthemidinae</taxon>
        <taxon>Tanacetum</taxon>
    </lineage>
</organism>